<evidence type="ECO:0000256" key="4">
    <source>
        <dbReference type="ARBA" id="ARBA00023004"/>
    </source>
</evidence>
<keyword evidence="5" id="KW-0411">Iron-sulfur</keyword>
<dbReference type="PROSITE" id="PS51300">
    <property type="entry name" value="NIRD"/>
    <property type="match status" value="1"/>
</dbReference>
<evidence type="ECO:0000256" key="1">
    <source>
        <dbReference type="ARBA" id="ARBA00022714"/>
    </source>
</evidence>
<dbReference type="InterPro" id="IPR017941">
    <property type="entry name" value="Rieske_2Fe-2S"/>
</dbReference>
<dbReference type="NCBIfam" id="TIGR02378">
    <property type="entry name" value="nirD_assim_sml"/>
    <property type="match status" value="1"/>
</dbReference>
<name>A0A6I3IGI0_9MICO</name>
<dbReference type="InterPro" id="IPR012748">
    <property type="entry name" value="Rieske-like_NirD"/>
</dbReference>
<evidence type="ECO:0000256" key="5">
    <source>
        <dbReference type="ARBA" id="ARBA00023014"/>
    </source>
</evidence>
<evidence type="ECO:0000256" key="3">
    <source>
        <dbReference type="ARBA" id="ARBA00023002"/>
    </source>
</evidence>
<protein>
    <submittedName>
        <fullName evidence="8">Nitrite reductase small subunit NirD</fullName>
    </submittedName>
</protein>
<dbReference type="InterPro" id="IPR036922">
    <property type="entry name" value="Rieske_2Fe-2S_sf"/>
</dbReference>
<dbReference type="Proteomes" id="UP000431092">
    <property type="component" value="Unassembled WGS sequence"/>
</dbReference>
<reference evidence="8 9" key="1">
    <citation type="submission" date="2019-11" db="EMBL/GenBank/DDBJ databases">
        <title>Whole genome sequencing identifies a novel species of the genus Arsenicicoccus isolated from human blood.</title>
        <authorList>
            <person name="Jeong J.H."/>
            <person name="Kweon O.J."/>
            <person name="Kim H.R."/>
            <person name="Kim T.-H."/>
            <person name="Ha S.-M."/>
            <person name="Lee M.-K."/>
        </authorList>
    </citation>
    <scope>NUCLEOTIDE SEQUENCE [LARGE SCALE GENOMIC DNA]</scope>
    <source>
        <strain evidence="8 9">MKL-02</strain>
    </source>
</reference>
<dbReference type="PROSITE" id="PS51296">
    <property type="entry name" value="RIESKE"/>
    <property type="match status" value="1"/>
</dbReference>
<keyword evidence="3" id="KW-0560">Oxidoreductase</keyword>
<proteinExistence type="predicted"/>
<gene>
    <name evidence="8" type="primary">nirD</name>
    <name evidence="8" type="ORF">GGG17_02520</name>
</gene>
<dbReference type="GO" id="GO:0016705">
    <property type="term" value="F:oxidoreductase activity, acting on paired donors, with incorporation or reduction of molecular oxygen"/>
    <property type="evidence" value="ECO:0007669"/>
    <property type="project" value="UniProtKB-ARBA"/>
</dbReference>
<dbReference type="Gene3D" id="2.102.10.10">
    <property type="entry name" value="Rieske [2Fe-2S] iron-sulphur domain"/>
    <property type="match status" value="1"/>
</dbReference>
<dbReference type="Pfam" id="PF13806">
    <property type="entry name" value="Rieske_2"/>
    <property type="match status" value="1"/>
</dbReference>
<dbReference type="InterPro" id="IPR017881">
    <property type="entry name" value="NirD"/>
</dbReference>
<comment type="caution">
    <text evidence="8">The sequence shown here is derived from an EMBL/GenBank/DDBJ whole genome shotgun (WGS) entry which is preliminary data.</text>
</comment>
<dbReference type="GO" id="GO:0051537">
    <property type="term" value="F:2 iron, 2 sulfur cluster binding"/>
    <property type="evidence" value="ECO:0007669"/>
    <property type="project" value="UniProtKB-KW"/>
</dbReference>
<dbReference type="GO" id="GO:0042128">
    <property type="term" value="P:nitrate assimilation"/>
    <property type="evidence" value="ECO:0007669"/>
    <property type="project" value="UniProtKB-KW"/>
</dbReference>
<dbReference type="RefSeq" id="WP_154592216.1">
    <property type="nucleotide sequence ID" value="NZ_WLVL01000007.1"/>
</dbReference>
<keyword evidence="4" id="KW-0408">Iron</keyword>
<dbReference type="AlphaFoldDB" id="A0A6I3IGI0"/>
<dbReference type="PANTHER" id="PTHR40562">
    <property type="match status" value="1"/>
</dbReference>
<dbReference type="EMBL" id="WLVL01000007">
    <property type="protein sequence ID" value="MTB70865.1"/>
    <property type="molecule type" value="Genomic_DNA"/>
</dbReference>
<dbReference type="GO" id="GO:0008942">
    <property type="term" value="F:nitrite reductase [NAD(P)H] activity"/>
    <property type="evidence" value="ECO:0007669"/>
    <property type="project" value="InterPro"/>
</dbReference>
<sequence>MSVTWTDVCAVSDLQPERAVPALVQGRQVAIVRLHDDTVHAVGQRDPYCDANVMSRGLVGSLTVEEREVPVIFSPMYKQAFDVRSGRAVAEPSVGLGSWAVQVIAGRVQVGPCVTEPAGVAPAEQAEVAAASSERARQTVEGGAV</sequence>
<dbReference type="SUPFAM" id="SSF50022">
    <property type="entry name" value="ISP domain"/>
    <property type="match status" value="1"/>
</dbReference>
<evidence type="ECO:0000313" key="8">
    <source>
        <dbReference type="EMBL" id="MTB70865.1"/>
    </source>
</evidence>
<evidence type="ECO:0000256" key="2">
    <source>
        <dbReference type="ARBA" id="ARBA00022723"/>
    </source>
</evidence>
<organism evidence="8 9">
    <name type="scientific">Arsenicicoccus cauae</name>
    <dbReference type="NCBI Taxonomy" id="2663847"/>
    <lineage>
        <taxon>Bacteria</taxon>
        <taxon>Bacillati</taxon>
        <taxon>Actinomycetota</taxon>
        <taxon>Actinomycetes</taxon>
        <taxon>Micrococcales</taxon>
        <taxon>Intrasporangiaceae</taxon>
        <taxon>Arsenicicoccus</taxon>
    </lineage>
</organism>
<keyword evidence="6" id="KW-0534">Nitrate assimilation</keyword>
<dbReference type="GO" id="GO:0046872">
    <property type="term" value="F:metal ion binding"/>
    <property type="evidence" value="ECO:0007669"/>
    <property type="project" value="UniProtKB-KW"/>
</dbReference>
<evidence type="ECO:0000259" key="7">
    <source>
        <dbReference type="PROSITE" id="PS51296"/>
    </source>
</evidence>
<keyword evidence="9" id="KW-1185">Reference proteome</keyword>
<accession>A0A6I3IGI0</accession>
<evidence type="ECO:0000256" key="6">
    <source>
        <dbReference type="ARBA" id="ARBA00023063"/>
    </source>
</evidence>
<dbReference type="GO" id="GO:0004497">
    <property type="term" value="F:monooxygenase activity"/>
    <property type="evidence" value="ECO:0007669"/>
    <property type="project" value="UniProtKB-ARBA"/>
</dbReference>
<keyword evidence="1" id="KW-0001">2Fe-2S</keyword>
<evidence type="ECO:0000313" key="9">
    <source>
        <dbReference type="Proteomes" id="UP000431092"/>
    </source>
</evidence>
<dbReference type="PANTHER" id="PTHR40562:SF1">
    <property type="entry name" value="NITRITE REDUCTASE (NADH) SMALL SUBUNIT"/>
    <property type="match status" value="1"/>
</dbReference>
<feature type="domain" description="Rieske" evidence="7">
    <location>
        <begin position="6"/>
        <end position="110"/>
    </location>
</feature>
<keyword evidence="2" id="KW-0479">Metal-binding</keyword>